<sequence length="99" mass="11098">MFESIEHISPQANNWNGVTDERKNTLGNLTLLPTIINSSAGNRNLQEKELMFEALSAETTKEQEEYLKGSKVKFGENTKSILGQSQHFPYLKSLANLKG</sequence>
<evidence type="ECO:0000313" key="3">
    <source>
        <dbReference type="Proteomes" id="UP000568751"/>
    </source>
</evidence>
<gene>
    <name evidence="2" type="ORF">H0A76_09070</name>
</gene>
<keyword evidence="2" id="KW-0540">Nuclease</keyword>
<accession>A0A853F3A8</accession>
<feature type="domain" description="GmrSD restriction endonucleases C-terminal" evidence="1">
    <location>
        <begin position="4"/>
        <end position="64"/>
    </location>
</feature>
<proteinExistence type="predicted"/>
<name>A0A853F3A8_9GAMM</name>
<dbReference type="EMBL" id="JACCHT010000002">
    <property type="protein sequence ID" value="NYT28016.1"/>
    <property type="molecule type" value="Genomic_DNA"/>
</dbReference>
<keyword evidence="2" id="KW-0255">Endonuclease</keyword>
<comment type="caution">
    <text evidence="2">The sequence shown here is derived from an EMBL/GenBank/DDBJ whole genome shotgun (WGS) entry which is preliminary data.</text>
</comment>
<evidence type="ECO:0000313" key="2">
    <source>
        <dbReference type="EMBL" id="NYT28016.1"/>
    </source>
</evidence>
<dbReference type="Proteomes" id="UP000568751">
    <property type="component" value="Unassembled WGS sequence"/>
</dbReference>
<reference evidence="2 3" key="1">
    <citation type="submission" date="2020-05" db="EMBL/GenBank/DDBJ databases">
        <title>Horizontal transmission and recombination maintain forever young bacterial symbiont genomes.</title>
        <authorList>
            <person name="Russell S.L."/>
            <person name="Pepper-Tunick E."/>
            <person name="Svedberg J."/>
            <person name="Byrne A."/>
            <person name="Ruelas Castillo J."/>
            <person name="Vollmers C."/>
            <person name="Beinart R.A."/>
            <person name="Corbett-Detig R."/>
        </authorList>
    </citation>
    <scope>NUCLEOTIDE SEQUENCE [LARGE SCALE GENOMIC DNA]</scope>
    <source>
        <strain evidence="2">455</strain>
    </source>
</reference>
<dbReference type="AlphaFoldDB" id="A0A853F3A8"/>
<organism evidence="2 3">
    <name type="scientific">Candidatus Thiodubiliella endoseptemdiera</name>
    <dbReference type="NCBI Taxonomy" id="2738886"/>
    <lineage>
        <taxon>Bacteria</taxon>
        <taxon>Pseudomonadati</taxon>
        <taxon>Pseudomonadota</taxon>
        <taxon>Gammaproteobacteria</taxon>
        <taxon>Candidatus Pseudothioglobaceae</taxon>
        <taxon>Candidatus Thiodubiliella</taxon>
    </lineage>
</organism>
<protein>
    <submittedName>
        <fullName evidence="2">HNH endonuclease</fullName>
    </submittedName>
</protein>
<dbReference type="InterPro" id="IPR011089">
    <property type="entry name" value="GmrSD_C"/>
</dbReference>
<dbReference type="GO" id="GO:0004519">
    <property type="term" value="F:endonuclease activity"/>
    <property type="evidence" value="ECO:0007669"/>
    <property type="project" value="UniProtKB-KW"/>
</dbReference>
<evidence type="ECO:0000259" key="1">
    <source>
        <dbReference type="Pfam" id="PF07510"/>
    </source>
</evidence>
<dbReference type="Pfam" id="PF07510">
    <property type="entry name" value="GmrSD_C"/>
    <property type="match status" value="1"/>
</dbReference>
<keyword evidence="2" id="KW-0378">Hydrolase</keyword>